<name>A0A1B0AAS0_GLOPL</name>
<reference evidence="12" key="1">
    <citation type="submission" date="2014-03" db="EMBL/GenBank/DDBJ databases">
        <authorList>
            <person name="Aksoy S."/>
            <person name="Warren W."/>
            <person name="Wilson R.K."/>
        </authorList>
    </citation>
    <scope>NUCLEOTIDE SEQUENCE [LARGE SCALE GENOMIC DNA]</scope>
    <source>
        <strain evidence="12">IAEA</strain>
    </source>
</reference>
<dbReference type="SUPFAM" id="SSF103464">
    <property type="entry name" value="Oligosaccharyltransferase subunit ost4p"/>
    <property type="match status" value="1"/>
</dbReference>
<evidence type="ECO:0000313" key="12">
    <source>
        <dbReference type="Proteomes" id="UP000092445"/>
    </source>
</evidence>
<dbReference type="AlphaFoldDB" id="A0A1B0AAS0"/>
<dbReference type="InterPro" id="IPR036330">
    <property type="entry name" value="Ost4p_sf"/>
</dbReference>
<organism evidence="11 12">
    <name type="scientific">Glossina pallidipes</name>
    <name type="common">Tsetse fly</name>
    <dbReference type="NCBI Taxonomy" id="7398"/>
    <lineage>
        <taxon>Eukaryota</taxon>
        <taxon>Metazoa</taxon>
        <taxon>Ecdysozoa</taxon>
        <taxon>Arthropoda</taxon>
        <taxon>Hexapoda</taxon>
        <taxon>Insecta</taxon>
        <taxon>Pterygota</taxon>
        <taxon>Neoptera</taxon>
        <taxon>Endopterygota</taxon>
        <taxon>Diptera</taxon>
        <taxon>Brachycera</taxon>
        <taxon>Muscomorpha</taxon>
        <taxon>Hippoboscoidea</taxon>
        <taxon>Glossinidae</taxon>
        <taxon>Glossina</taxon>
    </lineage>
</organism>
<comment type="similarity">
    <text evidence="3">Belongs to the OST4 family.</text>
</comment>
<dbReference type="Pfam" id="PF10215">
    <property type="entry name" value="Ost4"/>
    <property type="match status" value="1"/>
</dbReference>
<evidence type="ECO:0000256" key="8">
    <source>
        <dbReference type="ARBA" id="ARBA00022989"/>
    </source>
</evidence>
<keyword evidence="12" id="KW-1185">Reference proteome</keyword>
<comment type="function">
    <text evidence="1">Subunit of the oligosaccharyl transferase (OST) complex that catalyzes the initial transfer of a defined glycan (Glc(3)Man(9)GlcNAc(2) in eukaryotes) from the lipid carrier dolichol-pyrophosphate to an asparagine residue within an Asn-X-Ser/Thr consensus motif in nascent polypeptide chains, the first step in protein N-glycosylation. N-glycosylation occurs cotranslationally and the complex associates with the Sec61 complex at the channel-forming translocon complex that mediates protein translocation across the endoplasmic reticulum (ER). All subunits are required for a maximal enzyme activity.</text>
</comment>
<evidence type="ECO:0000256" key="1">
    <source>
        <dbReference type="ARBA" id="ARBA00002791"/>
    </source>
</evidence>
<keyword evidence="7" id="KW-0735">Signal-anchor</keyword>
<reference evidence="11" key="2">
    <citation type="submission" date="2020-05" db="UniProtKB">
        <authorList>
            <consortium name="EnsemblMetazoa"/>
        </authorList>
    </citation>
    <scope>IDENTIFICATION</scope>
    <source>
        <strain evidence="11">IAEA</strain>
    </source>
</reference>
<sequence length="102" mass="11671">MLTDAQLAVFSNFIGVFLLLLVVLYHYVNASCKTNLKTKFVNFCQSRQKQFCAVDAVPVCERRNKKFTERTTKETFHTIQAKGKHPNQSVSAFASEMLYNNT</sequence>
<keyword evidence="6" id="KW-0256">Endoplasmic reticulum</keyword>
<dbReference type="InterPro" id="IPR018943">
    <property type="entry name" value="Oligosaccaryltransferase"/>
</dbReference>
<keyword evidence="9 10" id="KW-0472">Membrane</keyword>
<keyword evidence="5 10" id="KW-0812">Transmembrane</keyword>
<comment type="subcellular location">
    <subcellularLocation>
        <location evidence="2">Endoplasmic reticulum membrane</location>
        <topology evidence="2">Single-pass type III membrane protein</topology>
    </subcellularLocation>
</comment>
<evidence type="ECO:0000256" key="7">
    <source>
        <dbReference type="ARBA" id="ARBA00022968"/>
    </source>
</evidence>
<accession>A0A1B0AAS0</accession>
<evidence type="ECO:0000256" key="3">
    <source>
        <dbReference type="ARBA" id="ARBA00007685"/>
    </source>
</evidence>
<comment type="subunit">
    <text evidence="4">Component of the oligosaccharyltransferase (OST) complex.</text>
</comment>
<keyword evidence="8 10" id="KW-1133">Transmembrane helix</keyword>
<feature type="transmembrane region" description="Helical" evidence="10">
    <location>
        <begin position="7"/>
        <end position="28"/>
    </location>
</feature>
<evidence type="ECO:0000256" key="5">
    <source>
        <dbReference type="ARBA" id="ARBA00022692"/>
    </source>
</evidence>
<dbReference type="Proteomes" id="UP000092445">
    <property type="component" value="Unassembled WGS sequence"/>
</dbReference>
<evidence type="ECO:0000256" key="10">
    <source>
        <dbReference type="SAM" id="Phobius"/>
    </source>
</evidence>
<protein>
    <submittedName>
        <fullName evidence="11">Uncharacterized protein</fullName>
    </submittedName>
</protein>
<evidence type="ECO:0000256" key="4">
    <source>
        <dbReference type="ARBA" id="ARBA00011157"/>
    </source>
</evidence>
<evidence type="ECO:0000256" key="6">
    <source>
        <dbReference type="ARBA" id="ARBA00022824"/>
    </source>
</evidence>
<proteinExistence type="inferred from homology"/>
<evidence type="ECO:0000256" key="2">
    <source>
        <dbReference type="ARBA" id="ARBA00004643"/>
    </source>
</evidence>
<evidence type="ECO:0000256" key="9">
    <source>
        <dbReference type="ARBA" id="ARBA00023136"/>
    </source>
</evidence>
<dbReference type="VEuPathDB" id="VectorBase:GPAI039625"/>
<dbReference type="EnsemblMetazoa" id="GPAI039625-RA">
    <property type="protein sequence ID" value="GPAI039625-PA"/>
    <property type="gene ID" value="GPAI039625"/>
</dbReference>
<evidence type="ECO:0000313" key="11">
    <source>
        <dbReference type="EnsemblMetazoa" id="GPAI039625-PA"/>
    </source>
</evidence>
<dbReference type="GO" id="GO:0005789">
    <property type="term" value="C:endoplasmic reticulum membrane"/>
    <property type="evidence" value="ECO:0007669"/>
    <property type="project" value="UniProtKB-SubCell"/>
</dbReference>